<dbReference type="PROSITE" id="PS51257">
    <property type="entry name" value="PROKAR_LIPOPROTEIN"/>
    <property type="match status" value="1"/>
</dbReference>
<name>A0A7V5RQ71_CALAY</name>
<dbReference type="AlphaFoldDB" id="A0A7V5RQ71"/>
<dbReference type="Proteomes" id="UP000885771">
    <property type="component" value="Unassembled WGS sequence"/>
</dbReference>
<evidence type="ECO:0000256" key="1">
    <source>
        <dbReference type="SAM" id="SignalP"/>
    </source>
</evidence>
<keyword evidence="1" id="KW-0732">Signal</keyword>
<proteinExistence type="predicted"/>
<comment type="caution">
    <text evidence="2">The sequence shown here is derived from an EMBL/GenBank/DDBJ whole genome shotgun (WGS) entry which is preliminary data.</text>
</comment>
<evidence type="ECO:0008006" key="3">
    <source>
        <dbReference type="Google" id="ProtNLM"/>
    </source>
</evidence>
<feature type="chain" id="PRO_5030507294" description="DUF3313 domain-containing protein" evidence="1">
    <location>
        <begin position="26"/>
        <end position="225"/>
    </location>
</feature>
<sequence length="225" mass="25061">MTDKTHLTRFTVLSFLALFMLAACAAVVRDQTRVAYRDPDFDARALRAGGLSILPVTAGQGLEGYRRSLAEWMELHRQDAVPGGSVYGWRQSMERINEADLSEVYEDIIRGYNTTAIINRKKVRQLAAGLRTRYALLPLLRDFSETTRVRYSPFVGMETEKKANVSLQCLVIDLIAGDVVLEISGQVGSVANKYTVNRDYDTYARKLARAVLARLPGSAVSPKGR</sequence>
<dbReference type="EMBL" id="DRLI01000264">
    <property type="protein sequence ID" value="HHM02733.1"/>
    <property type="molecule type" value="Genomic_DNA"/>
</dbReference>
<reference evidence="2" key="1">
    <citation type="journal article" date="2020" name="mSystems">
        <title>Genome- and Community-Level Interaction Insights into Carbon Utilization and Element Cycling Functions of Hydrothermarchaeota in Hydrothermal Sediment.</title>
        <authorList>
            <person name="Zhou Z."/>
            <person name="Liu Y."/>
            <person name="Xu W."/>
            <person name="Pan J."/>
            <person name="Luo Z.H."/>
            <person name="Li M."/>
        </authorList>
    </citation>
    <scope>NUCLEOTIDE SEQUENCE [LARGE SCALE GENOMIC DNA]</scope>
    <source>
        <strain evidence="2">HyVt-460</strain>
    </source>
</reference>
<gene>
    <name evidence="2" type="ORF">ENJ15_06930</name>
</gene>
<evidence type="ECO:0000313" key="2">
    <source>
        <dbReference type="EMBL" id="HHM02733.1"/>
    </source>
</evidence>
<protein>
    <recommendedName>
        <fullName evidence="3">DUF3313 domain-containing protein</fullName>
    </recommendedName>
</protein>
<organism evidence="2">
    <name type="scientific">Caldithrix abyssi</name>
    <dbReference type="NCBI Taxonomy" id="187145"/>
    <lineage>
        <taxon>Bacteria</taxon>
        <taxon>Pseudomonadati</taxon>
        <taxon>Calditrichota</taxon>
        <taxon>Calditrichia</taxon>
        <taxon>Calditrichales</taxon>
        <taxon>Calditrichaceae</taxon>
        <taxon>Caldithrix</taxon>
    </lineage>
</organism>
<feature type="signal peptide" evidence="1">
    <location>
        <begin position="1"/>
        <end position="25"/>
    </location>
</feature>
<accession>A0A7V5RQ71</accession>